<dbReference type="GO" id="GO:0043325">
    <property type="term" value="F:phosphatidylinositol-3,4-bisphosphate binding"/>
    <property type="evidence" value="ECO:0007669"/>
    <property type="project" value="TreeGrafter"/>
</dbReference>
<dbReference type="InterPro" id="IPR030224">
    <property type="entry name" value="Sla2_fam"/>
</dbReference>
<dbReference type="GO" id="GO:0048268">
    <property type="term" value="P:clathrin coat assembly"/>
    <property type="evidence" value="ECO:0007669"/>
    <property type="project" value="TreeGrafter"/>
</dbReference>
<sequence>MSPRSSSTHVSISKALNSIECAAKEKHVCSAITGTFQDSRTFWERVQRLPVLGNRIVAWKFCFVLHRILREGCESVIPESLRHKEWIRNVGKLWCHLRESYGKLIQQYTQLLIVKLDFHRRNPYFPGNLVVSQEDLHSIGGNDVQNYFELAVDMFDYMDKILALQSAIFGSLDMSRSNSMTSCGQCRLAPLIPCIQDSSQLYDYCVKILFKLHSELPADTLQGHRDRFSRQFKDLKKFYSLATAVKYFRNFWTISIPQLPETEPEFLFQSEFLGFGTPVLRVPTTDREQSEDHVTNLTDTSRRSGTFLNQEGASLASPSAPPLWLFDAPF</sequence>
<dbReference type="KEGG" id="foc:113210070"/>
<dbReference type="GO" id="GO:0080025">
    <property type="term" value="F:phosphatidylinositol-3,5-bisphosphate binding"/>
    <property type="evidence" value="ECO:0007669"/>
    <property type="project" value="TreeGrafter"/>
</dbReference>
<evidence type="ECO:0000259" key="1">
    <source>
        <dbReference type="PROSITE" id="PS50942"/>
    </source>
</evidence>
<dbReference type="InterPro" id="IPR011417">
    <property type="entry name" value="ANTH_dom"/>
</dbReference>
<keyword evidence="2" id="KW-1185">Reference proteome</keyword>
<dbReference type="OrthoDB" id="8178130at2759"/>
<dbReference type="FunFam" id="1.25.40.90:FF:000012">
    <property type="entry name" value="Huntingtin interacting protein 1-related"/>
    <property type="match status" value="1"/>
</dbReference>
<dbReference type="GO" id="GO:0030864">
    <property type="term" value="C:cortical actin cytoskeleton"/>
    <property type="evidence" value="ECO:0007669"/>
    <property type="project" value="TreeGrafter"/>
</dbReference>
<evidence type="ECO:0000313" key="2">
    <source>
        <dbReference type="Proteomes" id="UP000504606"/>
    </source>
</evidence>
<dbReference type="PANTHER" id="PTHR10407">
    <property type="entry name" value="HUNTINGTIN INTERACTING PROTEIN 1"/>
    <property type="match status" value="1"/>
</dbReference>
<dbReference type="GO" id="GO:0051015">
    <property type="term" value="F:actin filament binding"/>
    <property type="evidence" value="ECO:0007669"/>
    <property type="project" value="TreeGrafter"/>
</dbReference>
<dbReference type="Proteomes" id="UP000504606">
    <property type="component" value="Unplaced"/>
</dbReference>
<name>A0A6J1SQW6_FRAOC</name>
<dbReference type="Gene3D" id="1.25.40.90">
    <property type="match status" value="1"/>
</dbReference>
<dbReference type="PROSITE" id="PS50942">
    <property type="entry name" value="ENTH"/>
    <property type="match status" value="1"/>
</dbReference>
<dbReference type="InterPro" id="IPR008942">
    <property type="entry name" value="ENTH_VHS"/>
</dbReference>
<dbReference type="GeneID" id="113210070"/>
<feature type="domain" description="ENTH" evidence="1">
    <location>
        <begin position="1"/>
        <end position="126"/>
    </location>
</feature>
<dbReference type="Pfam" id="PF07651">
    <property type="entry name" value="ANTH"/>
    <property type="match status" value="1"/>
</dbReference>
<dbReference type="InterPro" id="IPR013809">
    <property type="entry name" value="ENTH"/>
</dbReference>
<dbReference type="GO" id="GO:0030136">
    <property type="term" value="C:clathrin-coated vesicle"/>
    <property type="evidence" value="ECO:0007669"/>
    <property type="project" value="TreeGrafter"/>
</dbReference>
<accession>A0A6J1SQW6</accession>
<proteinExistence type="predicted"/>
<dbReference type="GO" id="GO:0006897">
    <property type="term" value="P:endocytosis"/>
    <property type="evidence" value="ECO:0007669"/>
    <property type="project" value="InterPro"/>
</dbReference>
<gene>
    <name evidence="3" type="primary">LOC113210070</name>
</gene>
<dbReference type="GO" id="GO:0007015">
    <property type="term" value="P:actin filament organization"/>
    <property type="evidence" value="ECO:0007669"/>
    <property type="project" value="TreeGrafter"/>
</dbReference>
<reference evidence="3" key="1">
    <citation type="submission" date="2025-08" db="UniProtKB">
        <authorList>
            <consortium name="RefSeq"/>
        </authorList>
    </citation>
    <scope>IDENTIFICATION</scope>
    <source>
        <tissue evidence="3">Whole organism</tissue>
    </source>
</reference>
<dbReference type="RefSeq" id="XP_026283674.2">
    <property type="nucleotide sequence ID" value="XM_026427889.2"/>
</dbReference>
<dbReference type="SMART" id="SM00273">
    <property type="entry name" value="ENTH"/>
    <property type="match status" value="1"/>
</dbReference>
<dbReference type="AlphaFoldDB" id="A0A6J1SQW6"/>
<dbReference type="SUPFAM" id="SSF48464">
    <property type="entry name" value="ENTH/VHS domain"/>
    <property type="match status" value="1"/>
</dbReference>
<protein>
    <submittedName>
        <fullName evidence="3">Huntingtin-interacting protein 1 isoform X1</fullName>
    </submittedName>
</protein>
<dbReference type="PANTHER" id="PTHR10407:SF15">
    <property type="entry name" value="HUNTINGTIN INTERACTING PROTEIN 1"/>
    <property type="match status" value="1"/>
</dbReference>
<dbReference type="GO" id="GO:0032051">
    <property type="term" value="F:clathrin light chain binding"/>
    <property type="evidence" value="ECO:0007669"/>
    <property type="project" value="TreeGrafter"/>
</dbReference>
<organism evidence="2 3">
    <name type="scientific">Frankliniella occidentalis</name>
    <name type="common">Western flower thrips</name>
    <name type="synonym">Euthrips occidentalis</name>
    <dbReference type="NCBI Taxonomy" id="133901"/>
    <lineage>
        <taxon>Eukaryota</taxon>
        <taxon>Metazoa</taxon>
        <taxon>Ecdysozoa</taxon>
        <taxon>Arthropoda</taxon>
        <taxon>Hexapoda</taxon>
        <taxon>Insecta</taxon>
        <taxon>Pterygota</taxon>
        <taxon>Neoptera</taxon>
        <taxon>Paraneoptera</taxon>
        <taxon>Thysanoptera</taxon>
        <taxon>Terebrantia</taxon>
        <taxon>Thripoidea</taxon>
        <taxon>Thripidae</taxon>
        <taxon>Frankliniella</taxon>
    </lineage>
</organism>
<dbReference type="GO" id="GO:0035615">
    <property type="term" value="F:clathrin adaptor activity"/>
    <property type="evidence" value="ECO:0007669"/>
    <property type="project" value="TreeGrafter"/>
</dbReference>
<evidence type="ECO:0000313" key="3">
    <source>
        <dbReference type="RefSeq" id="XP_026283674.2"/>
    </source>
</evidence>